<dbReference type="Pfam" id="PF13927">
    <property type="entry name" value="Ig_3"/>
    <property type="match status" value="1"/>
</dbReference>
<dbReference type="PANTHER" id="PTHR11890">
    <property type="entry name" value="INTERLEUKIN-1 RECEPTOR FAMILY MEMBER"/>
    <property type="match status" value="1"/>
</dbReference>
<dbReference type="SUPFAM" id="SSF52200">
    <property type="entry name" value="Toll/Interleukin receptor TIR domain"/>
    <property type="match status" value="1"/>
</dbReference>
<dbReference type="InterPro" id="IPR041416">
    <property type="entry name" value="IL-1RAcP-like_ig"/>
</dbReference>
<dbReference type="InterPro" id="IPR007110">
    <property type="entry name" value="Ig-like_dom"/>
</dbReference>
<dbReference type="RefSeq" id="XP_030071707.1">
    <property type="nucleotide sequence ID" value="XM_030215847.1"/>
</dbReference>
<dbReference type="AlphaFoldDB" id="A0A6P7YX69"/>
<feature type="domain" description="Ig-like" evidence="19">
    <location>
        <begin position="243"/>
        <end position="350"/>
    </location>
</feature>
<dbReference type="InterPro" id="IPR004074">
    <property type="entry name" value="IL-1_rcpt_I/II-typ"/>
</dbReference>
<evidence type="ECO:0000256" key="15">
    <source>
        <dbReference type="SAM" id="MobiDB-lite"/>
    </source>
</evidence>
<dbReference type="GO" id="GO:0016020">
    <property type="term" value="C:membrane"/>
    <property type="evidence" value="ECO:0007669"/>
    <property type="project" value="UniProtKB-SubCell"/>
</dbReference>
<dbReference type="FunFam" id="2.60.40.10:FF:000284">
    <property type="entry name" value="interleukin-1 receptor accessory protein-like 1"/>
    <property type="match status" value="1"/>
</dbReference>
<dbReference type="FunFam" id="2.60.40.10:FF:000462">
    <property type="entry name" value="Interleukin 1 receptor accessory protein"/>
    <property type="match status" value="1"/>
</dbReference>
<dbReference type="Pfam" id="PF18452">
    <property type="entry name" value="Ig_6"/>
    <property type="match status" value="1"/>
</dbReference>
<dbReference type="Pfam" id="PF01582">
    <property type="entry name" value="TIR"/>
    <property type="match status" value="1"/>
</dbReference>
<evidence type="ECO:0000256" key="13">
    <source>
        <dbReference type="ARBA" id="ARBA00023198"/>
    </source>
</evidence>
<protein>
    <submittedName>
        <fullName evidence="21 22">Interleukin-1 receptor accessory protein isoform X1</fullName>
    </submittedName>
</protein>
<evidence type="ECO:0000256" key="8">
    <source>
        <dbReference type="ARBA" id="ARBA00023027"/>
    </source>
</evidence>
<keyword evidence="10" id="KW-1015">Disulfide bond</keyword>
<feature type="signal peptide" evidence="17">
    <location>
        <begin position="1"/>
        <end position="21"/>
    </location>
</feature>
<dbReference type="InterPro" id="IPR000157">
    <property type="entry name" value="TIR_dom"/>
</dbReference>
<evidence type="ECO:0000313" key="20">
    <source>
        <dbReference type="Proteomes" id="UP000515156"/>
    </source>
</evidence>
<accession>A0A6P7YX69</accession>
<dbReference type="GO" id="GO:0016787">
    <property type="term" value="F:hydrolase activity"/>
    <property type="evidence" value="ECO:0007669"/>
    <property type="project" value="UniProtKB-KW"/>
</dbReference>
<dbReference type="CTD" id="3556"/>
<evidence type="ECO:0000256" key="7">
    <source>
        <dbReference type="ARBA" id="ARBA00022989"/>
    </source>
</evidence>
<dbReference type="SMART" id="SM00255">
    <property type="entry name" value="TIR"/>
    <property type="match status" value="1"/>
</dbReference>
<keyword evidence="9 16" id="KW-0472">Membrane</keyword>
<gene>
    <name evidence="21 22" type="primary">IL1RAP</name>
</gene>
<evidence type="ECO:0000313" key="21">
    <source>
        <dbReference type="RefSeq" id="XP_030071707.1"/>
    </source>
</evidence>
<keyword evidence="11 21" id="KW-0675">Receptor</keyword>
<evidence type="ECO:0000256" key="1">
    <source>
        <dbReference type="ARBA" id="ARBA00004479"/>
    </source>
</evidence>
<keyword evidence="12" id="KW-0325">Glycoprotein</keyword>
<comment type="similarity">
    <text evidence="2">Belongs to the interleukin-1 receptor family.</text>
</comment>
<feature type="domain" description="Ig-like" evidence="19">
    <location>
        <begin position="136"/>
        <end position="229"/>
    </location>
</feature>
<evidence type="ECO:0000259" key="19">
    <source>
        <dbReference type="PROSITE" id="PS50835"/>
    </source>
</evidence>
<evidence type="ECO:0000256" key="14">
    <source>
        <dbReference type="ARBA" id="ARBA00023319"/>
    </source>
</evidence>
<dbReference type="PROSITE" id="PS50835">
    <property type="entry name" value="IG_LIKE"/>
    <property type="match status" value="3"/>
</dbReference>
<evidence type="ECO:0000256" key="12">
    <source>
        <dbReference type="ARBA" id="ARBA00023180"/>
    </source>
</evidence>
<dbReference type="OrthoDB" id="9166379at2759"/>
<dbReference type="PRINTS" id="PR01536">
    <property type="entry name" value="INTRLKN1R12F"/>
</dbReference>
<evidence type="ECO:0000256" key="9">
    <source>
        <dbReference type="ARBA" id="ARBA00023136"/>
    </source>
</evidence>
<keyword evidence="4 17" id="KW-0732">Signal</keyword>
<feature type="transmembrane region" description="Helical" evidence="16">
    <location>
        <begin position="365"/>
        <end position="385"/>
    </location>
</feature>
<dbReference type="InterPro" id="IPR036179">
    <property type="entry name" value="Ig-like_dom_sf"/>
</dbReference>
<evidence type="ECO:0000256" key="16">
    <source>
        <dbReference type="SAM" id="Phobius"/>
    </source>
</evidence>
<sequence>MKLCFLLVSLWACNVIEVTLSERCDDWGEDLTKKVQVYNGEPGRIKCPLFQDFERYSYSTAHSAGLTLMWYWIGQGKDLEEPINIRLPEGRISKRNDTLWFRPAVLNDTGNYTCMLRNTTYCKKVAVPLEVIEKDPNSCKSQQAKVERVELPSDNLGILNCLDIEGFYPSTVTPDVAWYMNCSLVDNFAERFVQGTTLTFSMTRLRYEGNYTCIVTYEDNGKRYNLTRTAAVKVVGSPYNAKPPVILLPNNMTTYEFEAGQQAQLQCEVSFSFVKNSRTDVWWTIDGKNVDDIADPKINVTESVQEDAYGNKVIREVLIIKDVTAEVLKRSYTCYAKNTLGETSQQALVKLKAVTPRYITELACGLGATLVLVLVLITVYHVYWLEIVLFYRAHFGTDETIGDGKEYDVYVSYARNAEEEEFVLLTLRGVLENEFGYKLCIFDRDSLPGGNTIEAVFEFIQRSRRMIVVLSPDYLTEKSISMLEYKLGIVCQNAICTKLVIVEYKPVQCTHAGITQLRDSVSFVRWDGDRSRNSSSKFWKALRLALPLRSLTAGSSWNESYSSQSDISLDRIHKRKKQLKRAPNPCPAKANAAAKSGQALAPVSKLKNGPKGPRACQCCVTYCDEGNKRRSKTQTLTRTKWETHLCRPVTYGKKKQWIPNGNSQEPPASQISALTLRQYSDLSNNNNDLYVL</sequence>
<evidence type="ECO:0000259" key="18">
    <source>
        <dbReference type="PROSITE" id="PS50104"/>
    </source>
</evidence>
<feature type="domain" description="TIR" evidence="18">
    <location>
        <begin position="405"/>
        <end position="546"/>
    </location>
</feature>
<keyword evidence="6" id="KW-0378">Hydrolase</keyword>
<evidence type="ECO:0000256" key="11">
    <source>
        <dbReference type="ARBA" id="ARBA00023170"/>
    </source>
</evidence>
<dbReference type="GO" id="GO:0006954">
    <property type="term" value="P:inflammatory response"/>
    <property type="evidence" value="ECO:0007669"/>
    <property type="project" value="UniProtKB-KW"/>
</dbReference>
<comment type="subcellular location">
    <subcellularLocation>
        <location evidence="1">Membrane</location>
        <topology evidence="1">Single-pass type I membrane protein</topology>
    </subcellularLocation>
</comment>
<dbReference type="PRINTS" id="PR01537">
    <property type="entry name" value="INTRLKN1R1F"/>
</dbReference>
<evidence type="ECO:0000256" key="17">
    <source>
        <dbReference type="SAM" id="SignalP"/>
    </source>
</evidence>
<evidence type="ECO:0000256" key="6">
    <source>
        <dbReference type="ARBA" id="ARBA00022801"/>
    </source>
</evidence>
<evidence type="ECO:0000256" key="5">
    <source>
        <dbReference type="ARBA" id="ARBA00022737"/>
    </source>
</evidence>
<dbReference type="FunFam" id="3.40.50.10140:FF:000002">
    <property type="entry name" value="Interleukin 1 receptor accessory protein"/>
    <property type="match status" value="1"/>
</dbReference>
<feature type="chain" id="PRO_5044652570" evidence="17">
    <location>
        <begin position="22"/>
        <end position="692"/>
    </location>
</feature>
<keyword evidence="8" id="KW-0520">NAD</keyword>
<feature type="domain" description="Ig-like" evidence="19">
    <location>
        <begin position="16"/>
        <end position="126"/>
    </location>
</feature>
<dbReference type="GO" id="GO:0004908">
    <property type="term" value="F:interleukin-1 receptor activity"/>
    <property type="evidence" value="ECO:0007669"/>
    <property type="project" value="InterPro"/>
</dbReference>
<feature type="region of interest" description="Disordered" evidence="15">
    <location>
        <begin position="581"/>
        <end position="613"/>
    </location>
</feature>
<evidence type="ECO:0000256" key="4">
    <source>
        <dbReference type="ARBA" id="ARBA00022729"/>
    </source>
</evidence>
<dbReference type="InterPro" id="IPR013783">
    <property type="entry name" value="Ig-like_fold"/>
</dbReference>
<proteinExistence type="inferred from homology"/>
<dbReference type="GeneID" id="115478481"/>
<keyword evidence="5" id="KW-0677">Repeat</keyword>
<organism evidence="20 21">
    <name type="scientific">Microcaecilia unicolor</name>
    <dbReference type="NCBI Taxonomy" id="1415580"/>
    <lineage>
        <taxon>Eukaryota</taxon>
        <taxon>Metazoa</taxon>
        <taxon>Chordata</taxon>
        <taxon>Craniata</taxon>
        <taxon>Vertebrata</taxon>
        <taxon>Euteleostomi</taxon>
        <taxon>Amphibia</taxon>
        <taxon>Gymnophiona</taxon>
        <taxon>Siphonopidae</taxon>
        <taxon>Microcaecilia</taxon>
    </lineage>
</organism>
<keyword evidence="14" id="KW-0393">Immunoglobulin domain</keyword>
<evidence type="ECO:0000256" key="3">
    <source>
        <dbReference type="ARBA" id="ARBA00022692"/>
    </source>
</evidence>
<dbReference type="PROSITE" id="PS50104">
    <property type="entry name" value="TIR"/>
    <property type="match status" value="1"/>
</dbReference>
<dbReference type="KEGG" id="muo:115478481"/>
<dbReference type="PANTHER" id="PTHR11890:SF20">
    <property type="entry name" value="INTERLEUKIN-1 RECEPTOR ACCESSORY PROTEIN"/>
    <property type="match status" value="1"/>
</dbReference>
<keyword evidence="3 16" id="KW-0812">Transmembrane</keyword>
<dbReference type="SMART" id="SM00409">
    <property type="entry name" value="IG"/>
    <property type="match status" value="3"/>
</dbReference>
<dbReference type="SUPFAM" id="SSF48726">
    <property type="entry name" value="Immunoglobulin"/>
    <property type="match status" value="3"/>
</dbReference>
<reference evidence="21 22" key="1">
    <citation type="submission" date="2025-04" db="UniProtKB">
        <authorList>
            <consortium name="RefSeq"/>
        </authorList>
    </citation>
    <scope>IDENTIFICATION</scope>
</reference>
<dbReference type="Proteomes" id="UP000515156">
    <property type="component" value="Chromosome 10"/>
</dbReference>
<evidence type="ECO:0000256" key="10">
    <source>
        <dbReference type="ARBA" id="ARBA00023157"/>
    </source>
</evidence>
<keyword evidence="7 16" id="KW-1133">Transmembrane helix</keyword>
<dbReference type="Gene3D" id="2.60.40.10">
    <property type="entry name" value="Immunoglobulins"/>
    <property type="match status" value="3"/>
</dbReference>
<keyword evidence="13" id="KW-0395">Inflammatory response</keyword>
<dbReference type="InterPro" id="IPR003599">
    <property type="entry name" value="Ig_sub"/>
</dbReference>
<dbReference type="FunFam" id="2.60.40.10:FF:000634">
    <property type="entry name" value="Interleukin 1 receptor accessory protein"/>
    <property type="match status" value="1"/>
</dbReference>
<dbReference type="InterPro" id="IPR035897">
    <property type="entry name" value="Toll_tir_struct_dom_sf"/>
</dbReference>
<evidence type="ECO:0000313" key="22">
    <source>
        <dbReference type="RefSeq" id="XP_030071708.1"/>
    </source>
</evidence>
<keyword evidence="20" id="KW-1185">Reference proteome</keyword>
<dbReference type="Gene3D" id="3.40.50.10140">
    <property type="entry name" value="Toll/interleukin-1 receptor homology (TIR) domain"/>
    <property type="match status" value="1"/>
</dbReference>
<dbReference type="RefSeq" id="XP_030071708.1">
    <property type="nucleotide sequence ID" value="XM_030215848.1"/>
</dbReference>
<dbReference type="InterPro" id="IPR015621">
    <property type="entry name" value="IL-1_rcpt_fam"/>
</dbReference>
<name>A0A6P7YX69_9AMPH</name>
<evidence type="ECO:0000256" key="2">
    <source>
        <dbReference type="ARBA" id="ARBA00009752"/>
    </source>
</evidence>